<gene>
    <name evidence="3" type="ORF">CAMP_LOCUS16684</name>
</gene>
<dbReference type="AlphaFoldDB" id="A0A9P1NAP9"/>
<evidence type="ECO:0000256" key="1">
    <source>
        <dbReference type="SAM" id="Phobius"/>
    </source>
</evidence>
<evidence type="ECO:0000313" key="3">
    <source>
        <dbReference type="EMBL" id="CAI5454047.1"/>
    </source>
</evidence>
<feature type="transmembrane region" description="Helical" evidence="1">
    <location>
        <begin position="36"/>
        <end position="60"/>
    </location>
</feature>
<accession>A0A9P1NAP9</accession>
<organism evidence="3 4">
    <name type="scientific">Caenorhabditis angaria</name>
    <dbReference type="NCBI Taxonomy" id="860376"/>
    <lineage>
        <taxon>Eukaryota</taxon>
        <taxon>Metazoa</taxon>
        <taxon>Ecdysozoa</taxon>
        <taxon>Nematoda</taxon>
        <taxon>Chromadorea</taxon>
        <taxon>Rhabditida</taxon>
        <taxon>Rhabditina</taxon>
        <taxon>Rhabditomorpha</taxon>
        <taxon>Rhabditoidea</taxon>
        <taxon>Rhabditidae</taxon>
        <taxon>Peloderinae</taxon>
        <taxon>Caenorhabditis</taxon>
    </lineage>
</organism>
<protein>
    <recommendedName>
        <fullName evidence="5">Envelope glycoprotein N</fullName>
    </recommendedName>
</protein>
<keyword evidence="4" id="KW-1185">Reference proteome</keyword>
<evidence type="ECO:0000313" key="4">
    <source>
        <dbReference type="Proteomes" id="UP001152747"/>
    </source>
</evidence>
<feature type="chain" id="PRO_5040279512" description="Envelope glycoprotein N" evidence="2">
    <location>
        <begin position="19"/>
        <end position="82"/>
    </location>
</feature>
<evidence type="ECO:0008006" key="5">
    <source>
        <dbReference type="Google" id="ProtNLM"/>
    </source>
</evidence>
<proteinExistence type="predicted"/>
<keyword evidence="1" id="KW-0812">Transmembrane</keyword>
<feature type="signal peptide" evidence="2">
    <location>
        <begin position="1"/>
        <end position="18"/>
    </location>
</feature>
<reference evidence="3" key="1">
    <citation type="submission" date="2022-11" db="EMBL/GenBank/DDBJ databases">
        <authorList>
            <person name="Kikuchi T."/>
        </authorList>
    </citation>
    <scope>NUCLEOTIDE SEQUENCE</scope>
    <source>
        <strain evidence="3">PS1010</strain>
    </source>
</reference>
<dbReference type="EMBL" id="CANHGI010000006">
    <property type="protein sequence ID" value="CAI5454047.1"/>
    <property type="molecule type" value="Genomic_DNA"/>
</dbReference>
<sequence>MLSRKVTLVLLLSTCVCCQEAATETLFENEPLGTRIFLYCLTFVLVSVFAYFLLEVCGVFDCLRKMTKKHNAAVQPTVVTVY</sequence>
<keyword evidence="2" id="KW-0732">Signal</keyword>
<dbReference type="Proteomes" id="UP001152747">
    <property type="component" value="Unassembled WGS sequence"/>
</dbReference>
<evidence type="ECO:0000256" key="2">
    <source>
        <dbReference type="SAM" id="SignalP"/>
    </source>
</evidence>
<keyword evidence="1" id="KW-1133">Transmembrane helix</keyword>
<name>A0A9P1NAP9_9PELO</name>
<keyword evidence="1" id="KW-0472">Membrane</keyword>
<comment type="caution">
    <text evidence="3">The sequence shown here is derived from an EMBL/GenBank/DDBJ whole genome shotgun (WGS) entry which is preliminary data.</text>
</comment>